<feature type="region of interest" description="Disordered" evidence="1">
    <location>
        <begin position="1"/>
        <end position="22"/>
    </location>
</feature>
<evidence type="ECO:0000256" key="1">
    <source>
        <dbReference type="SAM" id="MobiDB-lite"/>
    </source>
</evidence>
<proteinExistence type="predicted"/>
<evidence type="ECO:0000313" key="3">
    <source>
        <dbReference type="Proteomes" id="UP000296049"/>
    </source>
</evidence>
<dbReference type="AlphaFoldDB" id="R0LND0"/>
<protein>
    <submittedName>
        <fullName evidence="2">Uncharacterized protein</fullName>
    </submittedName>
</protein>
<dbReference type="EMBL" id="KB742549">
    <property type="protein sequence ID" value="EOB07224.1"/>
    <property type="molecule type" value="Genomic_DNA"/>
</dbReference>
<keyword evidence="3" id="KW-1185">Reference proteome</keyword>
<sequence>MQYKHKGMLKRQRKQQNKELEEHSVSILKDMGIMEVVHWEKGSEATELSHQSLMADVSKSDFISITSKHVLGSDFHMEKVRLITRTILTSEYQITRYTTPQSVINCYFIVRPQPVLQSQTPSNQFLNLVKPFASCEPANEPWVETCNFNRLQIYLRIRHHVNRNEHGRLAAQSFYHFSSALITGFESFQKCKIKFYAMFYVVIQLFDEIHVLSNYLIYIYEENIFGNVELSVFSLDLFIHDAQNVLLLNPKPSEATRQEKEWYMSRICHYFAALKTNITNYKID</sequence>
<evidence type="ECO:0000313" key="2">
    <source>
        <dbReference type="EMBL" id="EOB07224.1"/>
    </source>
</evidence>
<dbReference type="Proteomes" id="UP000296049">
    <property type="component" value="Unassembled WGS sequence"/>
</dbReference>
<feature type="compositionally biased region" description="Basic residues" evidence="1">
    <location>
        <begin position="1"/>
        <end position="15"/>
    </location>
</feature>
<organism evidence="2 3">
    <name type="scientific">Anas platyrhynchos</name>
    <name type="common">Mallard</name>
    <name type="synonym">Anas boschas</name>
    <dbReference type="NCBI Taxonomy" id="8839"/>
    <lineage>
        <taxon>Eukaryota</taxon>
        <taxon>Metazoa</taxon>
        <taxon>Chordata</taxon>
        <taxon>Craniata</taxon>
        <taxon>Vertebrata</taxon>
        <taxon>Euteleostomi</taxon>
        <taxon>Archelosauria</taxon>
        <taxon>Archosauria</taxon>
        <taxon>Dinosauria</taxon>
        <taxon>Saurischia</taxon>
        <taxon>Theropoda</taxon>
        <taxon>Coelurosauria</taxon>
        <taxon>Aves</taxon>
        <taxon>Neognathae</taxon>
        <taxon>Galloanserae</taxon>
        <taxon>Anseriformes</taxon>
        <taxon>Anatidae</taxon>
        <taxon>Anatinae</taxon>
        <taxon>Anas</taxon>
    </lineage>
</organism>
<gene>
    <name evidence="2" type="ORF">Anapl_05789</name>
</gene>
<name>R0LND0_ANAPL</name>
<reference evidence="3" key="1">
    <citation type="journal article" date="2013" name="Nat. Genet.">
        <title>The duck genome and transcriptome provide insight into an avian influenza virus reservoir species.</title>
        <authorList>
            <person name="Huang Y."/>
            <person name="Li Y."/>
            <person name="Burt D.W."/>
            <person name="Chen H."/>
            <person name="Zhang Y."/>
            <person name="Qian W."/>
            <person name="Kim H."/>
            <person name="Gan S."/>
            <person name="Zhao Y."/>
            <person name="Li J."/>
            <person name="Yi K."/>
            <person name="Feng H."/>
            <person name="Zhu P."/>
            <person name="Li B."/>
            <person name="Liu Q."/>
            <person name="Fairley S."/>
            <person name="Magor K.E."/>
            <person name="Du Z."/>
            <person name="Hu X."/>
            <person name="Goodman L."/>
            <person name="Tafer H."/>
            <person name="Vignal A."/>
            <person name="Lee T."/>
            <person name="Kim K.W."/>
            <person name="Sheng Z."/>
            <person name="An Y."/>
            <person name="Searle S."/>
            <person name="Herrero J."/>
            <person name="Groenen M.A."/>
            <person name="Crooijmans R.P."/>
            <person name="Faraut T."/>
            <person name="Cai Q."/>
            <person name="Webster R.G."/>
            <person name="Aldridge J.R."/>
            <person name="Warren W.C."/>
            <person name="Bartschat S."/>
            <person name="Kehr S."/>
            <person name="Marz M."/>
            <person name="Stadler P.F."/>
            <person name="Smith J."/>
            <person name="Kraus R.H."/>
            <person name="Zhao Y."/>
            <person name="Ren L."/>
            <person name="Fei J."/>
            <person name="Morisson M."/>
            <person name="Kaiser P."/>
            <person name="Griffin D.K."/>
            <person name="Rao M."/>
            <person name="Pitel F."/>
            <person name="Wang J."/>
            <person name="Li N."/>
        </authorList>
    </citation>
    <scope>NUCLEOTIDE SEQUENCE [LARGE SCALE GENOMIC DNA]</scope>
</reference>
<accession>R0LND0</accession>